<feature type="non-terminal residue" evidence="4">
    <location>
        <position position="320"/>
    </location>
</feature>
<keyword evidence="1" id="KW-0328">Glycosyltransferase</keyword>
<evidence type="ECO:0000256" key="1">
    <source>
        <dbReference type="ARBA" id="ARBA00022676"/>
    </source>
</evidence>
<name>A0A0F9PFU5_9ZZZZ</name>
<evidence type="ECO:0000313" key="4">
    <source>
        <dbReference type="EMBL" id="KKM92207.1"/>
    </source>
</evidence>
<dbReference type="Pfam" id="PF04041">
    <property type="entry name" value="Glyco_hydro_130"/>
    <property type="match status" value="1"/>
</dbReference>
<dbReference type="AlphaFoldDB" id="A0A0F9PFU5"/>
<dbReference type="PANTHER" id="PTHR34106:SF5">
    <property type="entry name" value="GLYCOSIDASE"/>
    <property type="match status" value="1"/>
</dbReference>
<dbReference type="InterPro" id="IPR023296">
    <property type="entry name" value="Glyco_hydro_beta-prop_sf"/>
</dbReference>
<dbReference type="Gene3D" id="2.115.10.20">
    <property type="entry name" value="Glycosyl hydrolase domain, family 43"/>
    <property type="match status" value="1"/>
</dbReference>
<proteinExistence type="predicted"/>
<dbReference type="SUPFAM" id="SSF55073">
    <property type="entry name" value="Nucleotide cyclase"/>
    <property type="match status" value="1"/>
</dbReference>
<organism evidence="4">
    <name type="scientific">marine sediment metagenome</name>
    <dbReference type="NCBI Taxonomy" id="412755"/>
    <lineage>
        <taxon>unclassified sequences</taxon>
        <taxon>metagenomes</taxon>
        <taxon>ecological metagenomes</taxon>
    </lineage>
</organism>
<dbReference type="InterPro" id="IPR029787">
    <property type="entry name" value="Nucleotide_cyclase"/>
</dbReference>
<protein>
    <submittedName>
        <fullName evidence="4">Uncharacterized protein</fullName>
    </submittedName>
</protein>
<comment type="caution">
    <text evidence="4">The sequence shown here is derived from an EMBL/GenBank/DDBJ whole genome shotgun (WGS) entry which is preliminary data.</text>
</comment>
<dbReference type="SUPFAM" id="SSF75005">
    <property type="entry name" value="Arabinanase/levansucrase/invertase"/>
    <property type="match status" value="1"/>
</dbReference>
<sequence>MADNYNRSFNHRLILRLTGISLIFITIGTVVRPLLVDMSLAFTLLGIMNIVMFSFTYFVIRTERYPQWESLILLTATLVGVIPLLAISGGVNSQFSYLLPLFPIMAALFGGKQAALSVCVVLFFLVTLAAMNGQLISDFTDEPYHHQKTISRSFWLIISIVSSTYFGVFFQSRYYEVNQKLQQQATQDPMTGLLNRRGFNNEVSRQLDTVERENIPLSIVLIDIDFFKKINDKYVKLDRPHSDISPWAIWISYSPDLRHWGDSRVVMKPVKYHWDEMKIGPGAVPIRTEKGWLNIYHGVFPTMDGSVYRLGVALHKLEDP</sequence>
<feature type="transmembrane region" description="Helical" evidence="3">
    <location>
        <begin position="72"/>
        <end position="93"/>
    </location>
</feature>
<keyword evidence="3" id="KW-1133">Transmembrane helix</keyword>
<feature type="transmembrane region" description="Helical" evidence="3">
    <location>
        <begin position="13"/>
        <end position="35"/>
    </location>
</feature>
<reference evidence="4" key="1">
    <citation type="journal article" date="2015" name="Nature">
        <title>Complex archaea that bridge the gap between prokaryotes and eukaryotes.</title>
        <authorList>
            <person name="Spang A."/>
            <person name="Saw J.H."/>
            <person name="Jorgensen S.L."/>
            <person name="Zaremba-Niedzwiedzka K."/>
            <person name="Martijn J."/>
            <person name="Lind A.E."/>
            <person name="van Eijk R."/>
            <person name="Schleper C."/>
            <person name="Guy L."/>
            <person name="Ettema T.J."/>
        </authorList>
    </citation>
    <scope>NUCLEOTIDE SEQUENCE</scope>
</reference>
<feature type="transmembrane region" description="Helical" evidence="3">
    <location>
        <begin position="154"/>
        <end position="175"/>
    </location>
</feature>
<dbReference type="InterPro" id="IPR007184">
    <property type="entry name" value="Mannoside_phosphorylase"/>
</dbReference>
<dbReference type="PANTHER" id="PTHR34106">
    <property type="entry name" value="GLYCOSIDASE"/>
    <property type="match status" value="1"/>
</dbReference>
<feature type="transmembrane region" description="Helical" evidence="3">
    <location>
        <begin position="113"/>
        <end position="133"/>
    </location>
</feature>
<dbReference type="InterPro" id="IPR000160">
    <property type="entry name" value="GGDEF_dom"/>
</dbReference>
<keyword evidence="3" id="KW-0472">Membrane</keyword>
<evidence type="ECO:0000256" key="3">
    <source>
        <dbReference type="SAM" id="Phobius"/>
    </source>
</evidence>
<keyword evidence="2" id="KW-0808">Transferase</keyword>
<evidence type="ECO:0000256" key="2">
    <source>
        <dbReference type="ARBA" id="ARBA00022679"/>
    </source>
</evidence>
<dbReference type="NCBIfam" id="TIGR00254">
    <property type="entry name" value="GGDEF"/>
    <property type="match status" value="1"/>
</dbReference>
<accession>A0A0F9PFU5</accession>
<dbReference type="EMBL" id="LAZR01006426">
    <property type="protein sequence ID" value="KKM92207.1"/>
    <property type="molecule type" value="Genomic_DNA"/>
</dbReference>
<dbReference type="GO" id="GO:0016757">
    <property type="term" value="F:glycosyltransferase activity"/>
    <property type="evidence" value="ECO:0007669"/>
    <property type="project" value="UniProtKB-KW"/>
</dbReference>
<gene>
    <name evidence="4" type="ORF">LCGC14_1220810</name>
</gene>
<feature type="transmembrane region" description="Helical" evidence="3">
    <location>
        <begin position="41"/>
        <end position="60"/>
    </location>
</feature>
<keyword evidence="3" id="KW-0812">Transmembrane</keyword>